<feature type="domain" description="IgGFc-binding protein N-terminal" evidence="3">
    <location>
        <begin position="131"/>
        <end position="454"/>
    </location>
</feature>
<dbReference type="InterPro" id="IPR025667">
    <property type="entry name" value="SprB_repeat"/>
</dbReference>
<dbReference type="Proteomes" id="UP000019275">
    <property type="component" value="Unassembled WGS sequence"/>
</dbReference>
<dbReference type="InterPro" id="IPR035234">
    <property type="entry name" value="IgGFc-bd_N"/>
</dbReference>
<evidence type="ECO:0000259" key="2">
    <source>
        <dbReference type="Pfam" id="PF01345"/>
    </source>
</evidence>
<protein>
    <recommendedName>
        <fullName evidence="6">DUF11 domain-containing protein</fullName>
    </recommendedName>
</protein>
<dbReference type="Pfam" id="PF13573">
    <property type="entry name" value="SprB"/>
    <property type="match status" value="4"/>
</dbReference>
<dbReference type="InterPro" id="IPR026341">
    <property type="entry name" value="T9SS_type_B"/>
</dbReference>
<dbReference type="InterPro" id="IPR001434">
    <property type="entry name" value="OmcB-like_DUF11"/>
</dbReference>
<proteinExistence type="predicted"/>
<evidence type="ECO:0000259" key="3">
    <source>
        <dbReference type="Pfam" id="PF17517"/>
    </source>
</evidence>
<dbReference type="NCBIfam" id="TIGR04131">
    <property type="entry name" value="Bac_Flav_CTERM"/>
    <property type="match status" value="1"/>
</dbReference>
<sequence>MNKKILILFLLLIGFSFSIQAQLSDLHYLPPLKQGQNNQAVQQQAVYLSTPEPTTFTVNAYRGTNITPVATFNISNVSPAVYTLGNGDNNITLVTNENTGVVLNNSGLRFESPSGNKFYVNYRGYSAAQAASLTSKGRVAMGTSFKWGGIPNLGQHSSKSNTLGIMATEDNTVVDVYGYDPDCVFRNGNDVDGHTDNTYQITLNANESFVFEAYVGNSPTQAQRDGWIGASIKSTKNIVISNGGMNFGRQAGSSNRDAGIDQPVPENKLGKDYVFVRGNGNTNGTTEFPLIIGTADNTNIYVNGGATPIATIDEGEYFEIPSSYYSSNSVGANMFVQTSKDAYAYQCMAGAAAVYTQGLNFVAPVNCLLPDNMDNIPNIRNMAGTTVTGGVTIIAATNTPDANIKVYENGTEITSMPASVPVAGTSDWKTFFIPNLDGDISVQSTGPVAIGFFGYNGARGVAGYFSGFDTVPEVILEIRGGSGCFVGSEIYEATSNFDAYQWFEDGVLIPGANSPNYAPSGAGEFFVRGTKGPCTYDSQPIKALYCDPDVVLDKTVDKSEIVEGETATFTIKVRNLGLGPLTNLQITDNIPSGLTLVSSFTITGSFSGNVWNIGTLDGGETAELELVVRGDEIDILPLLNLVNTVTNTQDQTDTNQTTDSPTARIIVHNDYDNDGVIDSIDLDDDNDGIYDSVEQLCTISNDVTFTSPSSTIQGGTPVTEIFTNFNDFWRSSSASQNSVRPNLSHELLAFTTGGTTFSTGVIDDDLFDANSNGLMDGIDTNNDGISDLTISESNWLGLTPSNNIYGEMTIEGSLNDGDVNNALGLTVVNDPTTDPLNPLLTNGQNGLDLGTGIANIGNSWTYEIDPIVAATVGDGTPDILLTQIAQPGGAGHVISLYDASGAPLGNAVQVSASGTGALSTVVGSYDLDVYYPNGSVFFANTSRDYRLATIELSEFGIPASSIGDVAFLRLELSSDADIAFLAYNTDSFSGFCANLDTDGDGIPDHLDLDSDGDGCSDANEYYKDDNADGGDDGFYGAGTPVVDPSDGTVIAAPYVEVLAPEILLGNTVEDLSGNDINGDDVTLGQTMQYVLRFQNTGDDDATNYTIRNILPENVILDGVDVSGAPGVSYTHDVANHTLNFTVPDNLVEVGDTEYVIRIKVSITANCSEFVAACSSTLENVAYSTYQGTVNTNTFTDEGGATSIGACTRDPEVASNSILSDLSSCNQARTVQLCGDFVVLTAGEGFTAYNWVLDNNNNGVVDAGDTVLNDGDPDGNPRTYRTTDIGNFIVEKTGDGSCPNLVERITVERFGSTQTNPVLDYFNYVNSDANPDNDMQGEVIECPIDGSLLPKIYLCGAADEATIQLGITDAESITWEKLDEASCSDAGDDCANKNLTCTWNAVSNVDNFTATESGEYRVVVSYSGGCFSRFYFKVYKNELDIEYTSKNILCDTDGNIRVTNVGTGYGFQLVDAVSGAIVVPFSDNNGPNFDIATIGTYRVQVTQLNPADNTPIDGACIFETEDIGVREDIFSTEITTTPEDCNDGGTIKVQVSNALPNYSYELRLDDGSNGGAGSPLRIHPTETDNTYEFTGVTAGDYIVITSTQDGCLDTKNITVDKIEDLRLGAVTTANITCTSGVVDLTPTGGLPSPVYKMAIWSKDGSQLYTDEASIPDSAFTESTSFLFGYKGSPLTYFPNEDGEYTFIVKDGNGCYAISSPVTVEDLGTPQITATHSTITCADSATSTLTVNVTGGTAPYRYSLDDGTTYQTVNEFSNLAAGFYTITVMDSSGATVDTGCEVSEDYEIDQPFRLTASAAIIEDASCNPAGALVKILNPNGGDGTYEYSFNGGGTFSATDTANLAPGDYELVLRDGLGCTYEMEITVPDPITTPTFDTDVTYDCIGDGTITVTPSNTSDFRYVYKLNTVDNTPADNNVFTGVTNGTHTISVDYASALTASQSTLFYESFGSGATTQIAEIGSDYCYEPQSGAETACNRGPAGILVNGEYTVTNFVTNPVPSFRSPNDHTGLTDGRFLAIDVSTFSDVYAAPVLNGVLWSRNGIEILPNQEITFSLWAYNLMQVGSSGNNPEMTIELVDGSGTVISSVATAEIPKNTNEDDWHNRTVTFNPGANTTVGIVIRNNVNSNDGNDLIIDDLRATQAPEACAQSADITVIVEDNKEFSAALLGTKDPSCNGGSDGNIRFEVSNFDTTTGFEYSVDGGTNWIISLTSPVTTASNLADGAYNVLIRKVSDNVCVTNFNATLTEPSAIVPSLGETSEYTCFNTGATLTASATGGSPGYEYQLERAADNSTVRAYQTEVDFINVTEGDYVVRVKDAKGCEVVLTTAVTVDKFEDIDFDLTATSCYDGANNATVTVTVTSGNGNYNFRINGGAWITPTPSTSNIHTFTGLPNGSYDVEVTDAFGCVSTTQTIVIQPNLNATVDVVDVSSCADGSITVDATGGDGNLAYAFVPTTTPVTAADFSGTDTFVVAAADAGTYDVYVWDNGAADPHCEFMETVTVNPATPLTFTATPTDPECYNGLGTIAVEVTSGIAPYTYEIIDIDNAGASNETVTNVINNTKTFYNLNPGNYTINITDASGCTVTTTPNVTISNPDELTADIIGETPTTCTGTASDFGFRFDAYPSTLGTIQFSADGGATWTADNSVPGTSDILTGYLSGESVYPSMRTVDGSGNTVCQTDFPRYIIPYPLDNLDITLDAVVVNCNELQVKVQGSQGTPGYEYSFSEDPANFNPATATWFAGGTINDSDNTIPPKTVPAGHGNYLWSGLTPGRTYVFYVRDFNGCVRQSDVNVNDIVDPLPLDVDFTSTPSCDGADNATIDFTITDNAAPFGTQYRWELFNMAGNIIRSSGNGTTPGMAGTIVTFDSNLQITNLVPDEYYIVVTEIDGATDTCISASENVLLEELEPITATLTKLEDIACDTPGLIAVEAITGGGGTYTFTLTDPSATVIATGTPDNPLEIPAGSVAGNYTVSISDQYGCEYPLGTINMSLAANPTIDGVDVDNCDTSATVIVNTTIGDSSTLVYSIDGGANYVSNGGVFNNVAVGTYTIFVKDGNGCTDSFATEVFPTLQASATLEQSLGCTNDAEILIEASQGSGNYEYRILDSSSVEVIGRTAFTTSVTATVSTTDIYSVEVYDTNTLTPECVRTFTVNVPAAIQPDFTATATDLTCNSSADGIIKITEVNNGNNPLSYSIVPNVATYDATTNSFSGLPAGSYDVTGTGPNGCVTTRTSIVVAEPSIVAFDTPVVNNFGCTTDNSTNNATIVLNEASITGGSNTYSRYEFEDVATGDILQTGTTATYIYTDFAGGDVIVRVFDDRGCSAEQTVNVPAYNQLLSADVVVTDAIACSNAGEDIRVEVTGSITSYTTGANPGDYQFTVLPSGTPQASNVFADLQPGTHTILIENTATGCQITAEHIVSEPNTFDVEVNVLSDVICFGDEGQISLTMSDATYTGGFTYRVYQTNNTPADPSDDGIAIRSGTSVDFGPTAPINVPAGNYRVEVIQDGFPDCTQNRLFNIKSPSAVLALDPIATEDVGCTNDMGTANIKPTGGLAPYTITIVNNVTMATETVNGVNSYLFQNLAAGQYTVTVDDALGCSNSFSNAFNLVVPDPITGNISTTALVCYGDSDATATYTVNARNVTTTYKYVLNKYTDASGSTLESSSVSQSADTFTNLSAGFYSISVTDAMNCAVESSIVEIVDPLEPNARLITTAALGCTIGAELELSAVGGTAPYTWSADGVTFTPMNNANGANTHVFSGVADGTYQYYVRDNFNCISTVSNVVVIDPIAPLTLVVDESAAVINCNGESTAVITARADGGLGNYEYGLFADAALTNQVRAYQTSETFADLPMGTYYVNVQSEDCETLSSAINITEPTALSVTPDITNVSCNGDDDGSIVLNVTGGTGNYQYAISPDLNRFDDENTFDELVAGDYSVIVQDANGCFELIEFTITEPLELEMSLTSTAEICAGEEDGTITVTATGGTAPYSTSINSNDDADFVEGRMSFADLAAGTYVIFVKDAMGCITNEVVEIEGGANLTASTEVVYECTGDTPNNSVAIIFEDPTVATDVLYGLDTTDPALMVLDPDFTNLAPGMHYITIAHANGCINTVDFEIEDFTPLQLIVEQQSINEITALATGGKPGYTYYFNDVDNGEDNTFYITKTDTYTVRVVDENGCESIQTIFMEFIDIEIPNFFTPDGDGQNDFWIPKNIDQFPDIYITIFDRYGREVYKLEDNEQGWDGLYQNTNLPTGDYWYVIKLNGESDDREFMGHFTLYR</sequence>
<evidence type="ECO:0000256" key="1">
    <source>
        <dbReference type="SAM" id="SignalP"/>
    </source>
</evidence>
<keyword evidence="5" id="KW-1185">Reference proteome</keyword>
<dbReference type="InterPro" id="IPR047589">
    <property type="entry name" value="DUF11_rpt"/>
</dbReference>
<organism evidence="4 5">
    <name type="scientific">Cellulophaga geojensis KL-A</name>
    <dbReference type="NCBI Taxonomy" id="1328323"/>
    <lineage>
        <taxon>Bacteria</taxon>
        <taxon>Pseudomonadati</taxon>
        <taxon>Bacteroidota</taxon>
        <taxon>Flavobacteriia</taxon>
        <taxon>Flavobacteriales</taxon>
        <taxon>Flavobacteriaceae</taxon>
        <taxon>Cellulophaga</taxon>
    </lineage>
</organism>
<dbReference type="Pfam" id="PF13585">
    <property type="entry name" value="CHU_C"/>
    <property type="match status" value="1"/>
</dbReference>
<feature type="chain" id="PRO_5046497272" description="DUF11 domain-containing protein" evidence="1">
    <location>
        <begin position="22"/>
        <end position="4285"/>
    </location>
</feature>
<dbReference type="RefSeq" id="WP_034646408.1">
    <property type="nucleotide sequence ID" value="NZ_ARZX01000019.1"/>
</dbReference>
<dbReference type="Pfam" id="PF17517">
    <property type="entry name" value="IgGFc_binding"/>
    <property type="match status" value="1"/>
</dbReference>
<dbReference type="EMBL" id="ARZX01000019">
    <property type="protein sequence ID" value="EWH12672.1"/>
    <property type="molecule type" value="Genomic_DNA"/>
</dbReference>
<accession>A0ABP3B735</accession>
<keyword evidence="1" id="KW-0732">Signal</keyword>
<feature type="domain" description="DUF11" evidence="2">
    <location>
        <begin position="549"/>
        <end position="664"/>
    </location>
</feature>
<reference evidence="4 5" key="1">
    <citation type="journal article" date="2014" name="Genome Announc.">
        <title>Draft Genome Sequence of the Carrageenan-Degrading Bacterium Cellulophaga sp. Strain KL-A, Isolated from Decaying Marine Algae.</title>
        <authorList>
            <person name="Shan D."/>
            <person name="Ying J."/>
            <person name="Li X."/>
            <person name="Gao Z."/>
            <person name="Wei G."/>
            <person name="Shao Z."/>
        </authorList>
    </citation>
    <scope>NUCLEOTIDE SEQUENCE [LARGE SCALE GENOMIC DNA]</scope>
    <source>
        <strain evidence="4 5">KL-A</strain>
    </source>
</reference>
<evidence type="ECO:0000313" key="4">
    <source>
        <dbReference type="EMBL" id="EWH12672.1"/>
    </source>
</evidence>
<dbReference type="NCBIfam" id="TIGR01451">
    <property type="entry name" value="B_ant_repeat"/>
    <property type="match status" value="2"/>
</dbReference>
<evidence type="ECO:0000313" key="5">
    <source>
        <dbReference type="Proteomes" id="UP000019275"/>
    </source>
</evidence>
<dbReference type="Pfam" id="PF01345">
    <property type="entry name" value="DUF11"/>
    <property type="match status" value="1"/>
</dbReference>
<gene>
    <name evidence="4" type="ORF">KLA_13694</name>
</gene>
<comment type="caution">
    <text evidence="4">The sequence shown here is derived from an EMBL/GenBank/DDBJ whole genome shotgun (WGS) entry which is preliminary data.</text>
</comment>
<feature type="signal peptide" evidence="1">
    <location>
        <begin position="1"/>
        <end position="21"/>
    </location>
</feature>
<evidence type="ECO:0008006" key="6">
    <source>
        <dbReference type="Google" id="ProtNLM"/>
    </source>
</evidence>
<name>A0ABP3B735_9FLAO</name>